<dbReference type="Proteomes" id="UP000236546">
    <property type="component" value="Unassembled WGS sequence"/>
</dbReference>
<evidence type="ECO:0000313" key="1">
    <source>
        <dbReference type="EMBL" id="PNP42674.1"/>
    </source>
</evidence>
<protein>
    <submittedName>
        <fullName evidence="1">Uncharacterized protein</fullName>
    </submittedName>
</protein>
<name>A0A2K0TAW7_9HYPO</name>
<dbReference type="EMBL" id="MTYH01000050">
    <property type="protein sequence ID" value="PNP42674.1"/>
    <property type="molecule type" value="Genomic_DNA"/>
</dbReference>
<dbReference type="AlphaFoldDB" id="A0A2K0TAW7"/>
<comment type="caution">
    <text evidence="1">The sequence shown here is derived from an EMBL/GenBank/DDBJ whole genome shotgun (WGS) entry which is preliminary data.</text>
</comment>
<reference evidence="1 2" key="1">
    <citation type="submission" date="2017-02" db="EMBL/GenBank/DDBJ databases">
        <title>Genomes of Trichoderma spp. with biocontrol activity.</title>
        <authorList>
            <person name="Gardiner D."/>
            <person name="Kazan K."/>
            <person name="Vos C."/>
            <person name="Harvey P."/>
        </authorList>
    </citation>
    <scope>NUCLEOTIDE SEQUENCE [LARGE SCALE GENOMIC DNA]</scope>
    <source>
        <strain evidence="1 2">A5MH</strain>
    </source>
</reference>
<proteinExistence type="predicted"/>
<accession>A0A2K0TAW7</accession>
<sequence length="45" mass="4828">MLTEATAQGWSVIVSYLENSGCQCYLDALGHRSLTGLPEPGMLTL</sequence>
<evidence type="ECO:0000313" key="2">
    <source>
        <dbReference type="Proteomes" id="UP000236546"/>
    </source>
</evidence>
<gene>
    <name evidence="1" type="ORF">TGAMA5MH_05415</name>
</gene>
<organism evidence="1 2">
    <name type="scientific">Trichoderma gamsii</name>
    <dbReference type="NCBI Taxonomy" id="398673"/>
    <lineage>
        <taxon>Eukaryota</taxon>
        <taxon>Fungi</taxon>
        <taxon>Dikarya</taxon>
        <taxon>Ascomycota</taxon>
        <taxon>Pezizomycotina</taxon>
        <taxon>Sordariomycetes</taxon>
        <taxon>Hypocreomycetidae</taxon>
        <taxon>Hypocreales</taxon>
        <taxon>Hypocreaceae</taxon>
        <taxon>Trichoderma</taxon>
    </lineage>
</organism>